<dbReference type="KEGG" id="tmb:Thimo_3477"/>
<gene>
    <name evidence="3" type="ORF">Thimo_3477</name>
</gene>
<dbReference type="InterPro" id="IPR038461">
    <property type="entry name" value="Schlafen_AlbA_2_dom_sf"/>
</dbReference>
<evidence type="ECO:0000259" key="2">
    <source>
        <dbReference type="Pfam" id="PF04326"/>
    </source>
</evidence>
<evidence type="ECO:0000313" key="3">
    <source>
        <dbReference type="EMBL" id="AGA92140.1"/>
    </source>
</evidence>
<evidence type="ECO:0000313" key="4">
    <source>
        <dbReference type="Proteomes" id="UP000010816"/>
    </source>
</evidence>
<reference evidence="3" key="1">
    <citation type="submission" date="2011-09" db="EMBL/GenBank/DDBJ databases">
        <title>Complete sequence of chromosome of Thioflavicoccus mobilis 8321.</title>
        <authorList>
            <consortium name="US DOE Joint Genome Institute"/>
            <person name="Lucas S."/>
            <person name="Han J."/>
            <person name="Lapidus A."/>
            <person name="Cheng J.-F."/>
            <person name="Goodwin L."/>
            <person name="Pitluck S."/>
            <person name="Peters L."/>
            <person name="Ovchinnikova G."/>
            <person name="Lu M."/>
            <person name="Detter J.C."/>
            <person name="Han C."/>
            <person name="Tapia R."/>
            <person name="Land M."/>
            <person name="Hauser L."/>
            <person name="Kyrpides N."/>
            <person name="Ivanova N."/>
            <person name="Pagani I."/>
            <person name="Vogl K."/>
            <person name="Liu Z."/>
            <person name="Imhoff J."/>
            <person name="Thiel V."/>
            <person name="Frigaard N.-U."/>
            <person name="Bryant D."/>
            <person name="Woyke T."/>
        </authorList>
    </citation>
    <scope>NUCLEOTIDE SEQUENCE [LARGE SCALE GENOMIC DNA]</scope>
    <source>
        <strain evidence="3">8321</strain>
    </source>
</reference>
<dbReference type="Gene3D" id="3.30.450.20">
    <property type="entry name" value="PAS domain"/>
    <property type="match status" value="2"/>
</dbReference>
<dbReference type="PATRIC" id="fig|765912.4.peg.3408"/>
<protein>
    <submittedName>
        <fullName evidence="3">Putative transcriptional regulator with HTH domain</fullName>
    </submittedName>
</protein>
<keyword evidence="1" id="KW-1133">Transmembrane helix</keyword>
<dbReference type="RefSeq" id="WP_015282267.1">
    <property type="nucleotide sequence ID" value="NC_019940.1"/>
</dbReference>
<dbReference type="HOGENOM" id="CLU_524510_0_0_6"/>
<keyword evidence="1" id="KW-0812">Transmembrane</keyword>
<dbReference type="Proteomes" id="UP000010816">
    <property type="component" value="Chromosome"/>
</dbReference>
<keyword evidence="1" id="KW-0472">Membrane</keyword>
<dbReference type="EMBL" id="CP003051">
    <property type="protein sequence ID" value="AGA92140.1"/>
    <property type="molecule type" value="Genomic_DNA"/>
</dbReference>
<feature type="domain" description="Schlafen AlbA-2" evidence="2">
    <location>
        <begin position="390"/>
        <end position="520"/>
    </location>
</feature>
<feature type="transmembrane region" description="Helical" evidence="1">
    <location>
        <begin position="21"/>
        <end position="42"/>
    </location>
</feature>
<dbReference type="OrthoDB" id="9798761at2"/>
<dbReference type="Pfam" id="PF04326">
    <property type="entry name" value="SLFN_AlbA_2"/>
    <property type="match status" value="1"/>
</dbReference>
<evidence type="ECO:0000256" key="1">
    <source>
        <dbReference type="SAM" id="Phobius"/>
    </source>
</evidence>
<proteinExistence type="predicted"/>
<dbReference type="eggNOG" id="COG2865">
    <property type="taxonomic scope" value="Bacteria"/>
</dbReference>
<accession>L0H3A1</accession>
<dbReference type="AlphaFoldDB" id="L0H3A1"/>
<dbReference type="Gene3D" id="3.30.950.30">
    <property type="entry name" value="Schlafen, AAA domain"/>
    <property type="match status" value="1"/>
</dbReference>
<dbReference type="STRING" id="765912.Thimo_3477"/>
<name>L0H3A1_9GAMM</name>
<keyword evidence="4" id="KW-1185">Reference proteome</keyword>
<feature type="transmembrane region" description="Helical" evidence="1">
    <location>
        <begin position="336"/>
        <end position="358"/>
    </location>
</feature>
<organism evidence="3 4">
    <name type="scientific">Thioflavicoccus mobilis 8321</name>
    <dbReference type="NCBI Taxonomy" id="765912"/>
    <lineage>
        <taxon>Bacteria</taxon>
        <taxon>Pseudomonadati</taxon>
        <taxon>Pseudomonadota</taxon>
        <taxon>Gammaproteobacteria</taxon>
        <taxon>Chromatiales</taxon>
        <taxon>Chromatiaceae</taxon>
        <taxon>Thioflavicoccus</taxon>
    </lineage>
</organism>
<dbReference type="InterPro" id="IPR007421">
    <property type="entry name" value="Schlafen_AlbA_2_dom"/>
</dbReference>
<sequence>MKLRSLLRSPSGPIRRRLLRDLVLLVLVTVGLVVAVNAMLIGELKEDLATARIDSAIGLVRDEVRNRLSPVPPQLLILGDALRGQPTDDVATLNRLLMPTLRHMDQIAGAIYAADDGSEYFLRRDGDLWLTRLRPAGDDDQVAITHWSKAGRALDTSQRQLAYDPRERPWYQAATELLDTGDERTFVWSQPYRFHSLATPGVTVATAWREGATLRVAALDVTLESIVAAIDRLPLGPEGQGFLLDAAGGVYDGHAPTGGDGEDFYSAESHHGGPLPFEAVAAWRTAGQPADTLVPFESGRRAWWASFLPLSEQTRSGWVGVAVPVSVTLGVLQSRWHLVALTALAIVALGIGLAALVVRRYSRQLRDLPKLGIDRTDPERDIYDLIGRGEGTHLELKSTMRTNLHTGKPGKEIELAWLKGVAAFLNTEGGILLLGVADDGTVLGLTADAFANDDKCQLHFKNLINQHLGPELARFVQFSLFGLEGGQVGVVECERADTPVFLRHPKGESFLIRNGPSNIELPISRALTYIRGRF</sequence>